<dbReference type="GO" id="GO:0004341">
    <property type="term" value="F:gluconolactonase activity"/>
    <property type="evidence" value="ECO:0007669"/>
    <property type="project" value="TreeGrafter"/>
</dbReference>
<name>A0AAQ3LAD0_9BACT</name>
<evidence type="ECO:0000256" key="3">
    <source>
        <dbReference type="PIRSR" id="PIRSR605511-2"/>
    </source>
</evidence>
<dbReference type="Pfam" id="PF08450">
    <property type="entry name" value="SGL"/>
    <property type="match status" value="1"/>
</dbReference>
<keyword evidence="5" id="KW-0378">Hydrolase</keyword>
<dbReference type="PANTHER" id="PTHR10907:SF47">
    <property type="entry name" value="REGUCALCIN"/>
    <property type="match status" value="1"/>
</dbReference>
<dbReference type="InterPro" id="IPR013658">
    <property type="entry name" value="SGL"/>
</dbReference>
<proteinExistence type="inferred from homology"/>
<feature type="binding site" evidence="3">
    <location>
        <position position="199"/>
    </location>
    <ligand>
        <name>a divalent metal cation</name>
        <dbReference type="ChEBI" id="CHEBI:60240"/>
    </ligand>
</feature>
<dbReference type="InterPro" id="IPR005511">
    <property type="entry name" value="SMP-30"/>
</dbReference>
<dbReference type="EMBL" id="CP136920">
    <property type="protein sequence ID" value="WOO41607.1"/>
    <property type="molecule type" value="Genomic_DNA"/>
</dbReference>
<accession>A0AAQ3LAD0</accession>
<organism evidence="5 6">
    <name type="scientific">Rubellicoccus peritrichatus</name>
    <dbReference type="NCBI Taxonomy" id="3080537"/>
    <lineage>
        <taxon>Bacteria</taxon>
        <taxon>Pseudomonadati</taxon>
        <taxon>Verrucomicrobiota</taxon>
        <taxon>Opitutia</taxon>
        <taxon>Puniceicoccales</taxon>
        <taxon>Cerasicoccaceae</taxon>
        <taxon>Rubellicoccus</taxon>
    </lineage>
</organism>
<dbReference type="EC" id="3.1.1.99" evidence="5"/>
<dbReference type="GO" id="GO:0019853">
    <property type="term" value="P:L-ascorbic acid biosynthetic process"/>
    <property type="evidence" value="ECO:0007669"/>
    <property type="project" value="TreeGrafter"/>
</dbReference>
<gene>
    <name evidence="5" type="ORF">RZN69_00805</name>
</gene>
<feature type="binding site" evidence="3">
    <location>
        <position position="101"/>
    </location>
    <ligand>
        <name>substrate</name>
    </ligand>
</feature>
<evidence type="ECO:0000256" key="1">
    <source>
        <dbReference type="ARBA" id="ARBA00008853"/>
    </source>
</evidence>
<protein>
    <submittedName>
        <fullName evidence="5">SMP-30/gluconolactonase/LRE family protein</fullName>
        <ecNumber evidence="5">3.1.1.99</ecNumber>
    </submittedName>
</protein>
<reference evidence="5 6" key="1">
    <citation type="submission" date="2023-10" db="EMBL/GenBank/DDBJ databases">
        <title>Rubellicoccus peritrichatus gen. nov., sp. nov., isolated from an algae of coral reef tank.</title>
        <authorList>
            <person name="Luo J."/>
        </authorList>
    </citation>
    <scope>NUCLEOTIDE SEQUENCE [LARGE SCALE GENOMIC DNA]</scope>
    <source>
        <strain evidence="5 6">CR14</strain>
    </source>
</reference>
<comment type="similarity">
    <text evidence="1">Belongs to the SMP-30/CGR1 family.</text>
</comment>
<dbReference type="InterPro" id="IPR011042">
    <property type="entry name" value="6-blade_b-propeller_TolB-like"/>
</dbReference>
<evidence type="ECO:0000259" key="4">
    <source>
        <dbReference type="Pfam" id="PF08450"/>
    </source>
</evidence>
<evidence type="ECO:0000313" key="5">
    <source>
        <dbReference type="EMBL" id="WOO41607.1"/>
    </source>
</evidence>
<dbReference type="PANTHER" id="PTHR10907">
    <property type="entry name" value="REGUCALCIN"/>
    <property type="match status" value="1"/>
</dbReference>
<sequence>MKETAAETILEAQAVLGEGACWDHAKQRLYWLDILSCEVHIFDPVTGKDIIHKTPYHVTLVHPTEKGDLILGTKMGIARMDPETGAFQELVDPEADIPTNRFNDGKPGPNGRLYAGTIAYDGSDKQANFWRIETDLSYSKLLDHVGNSNGLGWSPDEKTLYWIDTKTSRVSAFDYDRDSGSISNQRCVVEVPREIGRPDGMTVDAEGFLWTALWAGSGVARWNPATGEMVEKVTCPAHNVTCPTFGGPNLDILYFTTAKKGRVDAEPDSANASGNLFAAKPGVKGMPGYVFKG</sequence>
<dbReference type="GO" id="GO:0005509">
    <property type="term" value="F:calcium ion binding"/>
    <property type="evidence" value="ECO:0007669"/>
    <property type="project" value="TreeGrafter"/>
</dbReference>
<dbReference type="RefSeq" id="WP_317834091.1">
    <property type="nucleotide sequence ID" value="NZ_CP136920.1"/>
</dbReference>
<feature type="active site" description="Proton donor/acceptor" evidence="2">
    <location>
        <position position="199"/>
    </location>
</feature>
<keyword evidence="6" id="KW-1185">Reference proteome</keyword>
<dbReference type="AlphaFoldDB" id="A0AAQ3LAD0"/>
<feature type="binding site" evidence="3">
    <location>
        <position position="103"/>
    </location>
    <ligand>
        <name>substrate</name>
    </ligand>
</feature>
<evidence type="ECO:0000256" key="2">
    <source>
        <dbReference type="PIRSR" id="PIRSR605511-1"/>
    </source>
</evidence>
<dbReference type="Proteomes" id="UP001304300">
    <property type="component" value="Chromosome"/>
</dbReference>
<dbReference type="SUPFAM" id="SSF63829">
    <property type="entry name" value="Calcium-dependent phosphotriesterase"/>
    <property type="match status" value="1"/>
</dbReference>
<feature type="binding site" evidence="3">
    <location>
        <position position="121"/>
    </location>
    <ligand>
        <name>substrate</name>
    </ligand>
</feature>
<keyword evidence="3" id="KW-0862">Zinc</keyword>
<feature type="binding site" evidence="3">
    <location>
        <position position="18"/>
    </location>
    <ligand>
        <name>a divalent metal cation</name>
        <dbReference type="ChEBI" id="CHEBI:60240"/>
    </ligand>
</feature>
<evidence type="ECO:0000313" key="6">
    <source>
        <dbReference type="Proteomes" id="UP001304300"/>
    </source>
</evidence>
<dbReference type="KEGG" id="puo:RZN69_00805"/>
<feature type="binding site" evidence="3">
    <location>
        <position position="149"/>
    </location>
    <ligand>
        <name>a divalent metal cation</name>
        <dbReference type="ChEBI" id="CHEBI:60240"/>
    </ligand>
</feature>
<dbReference type="Gene3D" id="2.120.10.30">
    <property type="entry name" value="TolB, C-terminal domain"/>
    <property type="match status" value="1"/>
</dbReference>
<feature type="domain" description="SMP-30/Gluconolactonase/LRE-like region" evidence="4">
    <location>
        <begin position="16"/>
        <end position="258"/>
    </location>
</feature>
<keyword evidence="3" id="KW-0479">Metal-binding</keyword>
<comment type="cofactor">
    <cofactor evidence="3">
        <name>Zn(2+)</name>
        <dbReference type="ChEBI" id="CHEBI:29105"/>
    </cofactor>
    <text evidence="3">Binds 1 divalent metal cation per subunit.</text>
</comment>
<dbReference type="PRINTS" id="PR01790">
    <property type="entry name" value="SMP30FAMILY"/>
</dbReference>